<comment type="caution">
    <text evidence="1">The sequence shown here is derived from an EMBL/GenBank/DDBJ whole genome shotgun (WGS) entry which is preliminary data.</text>
</comment>
<keyword evidence="2" id="KW-1185">Reference proteome</keyword>
<dbReference type="EMBL" id="JANPWB010000012">
    <property type="protein sequence ID" value="KAJ1119759.1"/>
    <property type="molecule type" value="Genomic_DNA"/>
</dbReference>
<gene>
    <name evidence="1" type="ORF">NDU88_007944</name>
</gene>
<dbReference type="Proteomes" id="UP001066276">
    <property type="component" value="Chromosome 8"/>
</dbReference>
<proteinExistence type="predicted"/>
<reference evidence="1" key="1">
    <citation type="journal article" date="2022" name="bioRxiv">
        <title>Sequencing and chromosome-scale assembly of the giantPleurodeles waltlgenome.</title>
        <authorList>
            <person name="Brown T."/>
            <person name="Elewa A."/>
            <person name="Iarovenko S."/>
            <person name="Subramanian E."/>
            <person name="Araus A.J."/>
            <person name="Petzold A."/>
            <person name="Susuki M."/>
            <person name="Suzuki K.-i.T."/>
            <person name="Hayashi T."/>
            <person name="Toyoda A."/>
            <person name="Oliveira C."/>
            <person name="Osipova E."/>
            <person name="Leigh N.D."/>
            <person name="Simon A."/>
            <person name="Yun M.H."/>
        </authorList>
    </citation>
    <scope>NUCLEOTIDE SEQUENCE</scope>
    <source>
        <strain evidence="1">20211129_DDA</strain>
        <tissue evidence="1">Liver</tissue>
    </source>
</reference>
<name>A0AAV7NWB1_PLEWA</name>
<sequence>MEQYTTPVVLLERAARLEVSGEPAGSPLNTEEPSQAELLAAIQGSRVALEDKIETVVVEVNLLQTDLRKVSDKVKMAEGSIAELQSEMGMLRKLYQRRLPQSLPVSLLRLLRGAEEPELGEQEEGCTPLPLAKLDAISLLRPGFRGCDSSLTACIQGQERRRSGVPLQALLPGIILRCSSGSPDPRLAAPHSHAFQWLDPQPRSLRSQGFHRPLQAMSLMDTVHFTPAQLPSHLRLVSQSSAVLTNQASQLVASAILWACRCRASGSLASPRPRERSRNLRRGTGPVGRETALRYTFFWVNIDADGIG</sequence>
<accession>A0AAV7NWB1</accession>
<protein>
    <submittedName>
        <fullName evidence="1">Uncharacterized protein</fullName>
    </submittedName>
</protein>
<evidence type="ECO:0000313" key="1">
    <source>
        <dbReference type="EMBL" id="KAJ1119759.1"/>
    </source>
</evidence>
<evidence type="ECO:0000313" key="2">
    <source>
        <dbReference type="Proteomes" id="UP001066276"/>
    </source>
</evidence>
<organism evidence="1 2">
    <name type="scientific">Pleurodeles waltl</name>
    <name type="common">Iberian ribbed newt</name>
    <dbReference type="NCBI Taxonomy" id="8319"/>
    <lineage>
        <taxon>Eukaryota</taxon>
        <taxon>Metazoa</taxon>
        <taxon>Chordata</taxon>
        <taxon>Craniata</taxon>
        <taxon>Vertebrata</taxon>
        <taxon>Euteleostomi</taxon>
        <taxon>Amphibia</taxon>
        <taxon>Batrachia</taxon>
        <taxon>Caudata</taxon>
        <taxon>Salamandroidea</taxon>
        <taxon>Salamandridae</taxon>
        <taxon>Pleurodelinae</taxon>
        <taxon>Pleurodeles</taxon>
    </lineage>
</organism>
<dbReference type="AlphaFoldDB" id="A0AAV7NWB1"/>